<keyword evidence="4" id="KW-0349">Heme</keyword>
<evidence type="ECO:0000256" key="6">
    <source>
        <dbReference type="ARBA" id="ARBA00023002"/>
    </source>
</evidence>
<dbReference type="GO" id="GO:0016705">
    <property type="term" value="F:oxidoreductase activity, acting on paired donors, with incorporation or reduction of molecular oxygen"/>
    <property type="evidence" value="ECO:0007669"/>
    <property type="project" value="InterPro"/>
</dbReference>
<organism evidence="9 10">
    <name type="scientific">Clathrus columnatus</name>
    <dbReference type="NCBI Taxonomy" id="1419009"/>
    <lineage>
        <taxon>Eukaryota</taxon>
        <taxon>Fungi</taxon>
        <taxon>Dikarya</taxon>
        <taxon>Basidiomycota</taxon>
        <taxon>Agaricomycotina</taxon>
        <taxon>Agaricomycetes</taxon>
        <taxon>Phallomycetidae</taxon>
        <taxon>Phallales</taxon>
        <taxon>Clathraceae</taxon>
        <taxon>Clathrus</taxon>
    </lineage>
</organism>
<comment type="pathway">
    <text evidence="2">Secondary metabolite biosynthesis.</text>
</comment>
<dbReference type="PANTHER" id="PTHR24305">
    <property type="entry name" value="CYTOCHROME P450"/>
    <property type="match status" value="1"/>
</dbReference>
<dbReference type="Gene3D" id="1.10.630.10">
    <property type="entry name" value="Cytochrome P450"/>
    <property type="match status" value="1"/>
</dbReference>
<name>A0AAV5AMK7_9AGAM</name>
<dbReference type="AlphaFoldDB" id="A0AAV5AMK7"/>
<dbReference type="PRINTS" id="PR00385">
    <property type="entry name" value="P450"/>
</dbReference>
<evidence type="ECO:0000256" key="2">
    <source>
        <dbReference type="ARBA" id="ARBA00005179"/>
    </source>
</evidence>
<comment type="similarity">
    <text evidence="3">Belongs to the cytochrome P450 family.</text>
</comment>
<dbReference type="GO" id="GO:0020037">
    <property type="term" value="F:heme binding"/>
    <property type="evidence" value="ECO:0007669"/>
    <property type="project" value="InterPro"/>
</dbReference>
<evidence type="ECO:0000256" key="8">
    <source>
        <dbReference type="ARBA" id="ARBA00023033"/>
    </source>
</evidence>
<dbReference type="Proteomes" id="UP001050691">
    <property type="component" value="Unassembled WGS sequence"/>
</dbReference>
<protein>
    <recommendedName>
        <fullName evidence="11">Cytochrome P450</fullName>
    </recommendedName>
</protein>
<evidence type="ECO:0000256" key="3">
    <source>
        <dbReference type="ARBA" id="ARBA00010617"/>
    </source>
</evidence>
<evidence type="ECO:0000313" key="10">
    <source>
        <dbReference type="Proteomes" id="UP001050691"/>
    </source>
</evidence>
<dbReference type="GO" id="GO:0005506">
    <property type="term" value="F:iron ion binding"/>
    <property type="evidence" value="ECO:0007669"/>
    <property type="project" value="InterPro"/>
</dbReference>
<dbReference type="InterPro" id="IPR050121">
    <property type="entry name" value="Cytochrome_P450_monoxygenase"/>
</dbReference>
<keyword evidence="10" id="KW-1185">Reference proteome</keyword>
<dbReference type="InterPro" id="IPR001128">
    <property type="entry name" value="Cyt_P450"/>
</dbReference>
<keyword evidence="6" id="KW-0560">Oxidoreductase</keyword>
<evidence type="ECO:0008006" key="11">
    <source>
        <dbReference type="Google" id="ProtNLM"/>
    </source>
</evidence>
<keyword evidence="5" id="KW-0479">Metal-binding</keyword>
<accession>A0AAV5AMK7</accession>
<dbReference type="PRINTS" id="PR00463">
    <property type="entry name" value="EP450I"/>
</dbReference>
<gene>
    <name evidence="9" type="ORF">Clacol_010117</name>
</gene>
<comment type="caution">
    <text evidence="9">The sequence shown here is derived from an EMBL/GenBank/DDBJ whole genome shotgun (WGS) entry which is preliminary data.</text>
</comment>
<evidence type="ECO:0000256" key="1">
    <source>
        <dbReference type="ARBA" id="ARBA00001971"/>
    </source>
</evidence>
<dbReference type="PANTHER" id="PTHR24305:SF166">
    <property type="entry name" value="CYTOCHROME P450 12A4, MITOCHONDRIAL-RELATED"/>
    <property type="match status" value="1"/>
</dbReference>
<dbReference type="GO" id="GO:0004497">
    <property type="term" value="F:monooxygenase activity"/>
    <property type="evidence" value="ECO:0007669"/>
    <property type="project" value="UniProtKB-KW"/>
</dbReference>
<evidence type="ECO:0000313" key="9">
    <source>
        <dbReference type="EMBL" id="GJJ15839.1"/>
    </source>
</evidence>
<keyword evidence="7" id="KW-0408">Iron</keyword>
<reference evidence="9" key="1">
    <citation type="submission" date="2021-10" db="EMBL/GenBank/DDBJ databases">
        <title>De novo Genome Assembly of Clathrus columnatus (Basidiomycota, Fungi) Using Illumina and Nanopore Sequence Data.</title>
        <authorList>
            <person name="Ogiso-Tanaka E."/>
            <person name="Itagaki H."/>
            <person name="Hosoya T."/>
            <person name="Hosaka K."/>
        </authorList>
    </citation>
    <scope>NUCLEOTIDE SEQUENCE</scope>
    <source>
        <strain evidence="9">MO-923</strain>
    </source>
</reference>
<evidence type="ECO:0000256" key="5">
    <source>
        <dbReference type="ARBA" id="ARBA00022723"/>
    </source>
</evidence>
<dbReference type="EMBL" id="BPWL01000011">
    <property type="protein sequence ID" value="GJJ15839.1"/>
    <property type="molecule type" value="Genomic_DNA"/>
</dbReference>
<evidence type="ECO:0000256" key="4">
    <source>
        <dbReference type="ARBA" id="ARBA00022617"/>
    </source>
</evidence>
<dbReference type="SUPFAM" id="SSF48264">
    <property type="entry name" value="Cytochrome P450"/>
    <property type="match status" value="1"/>
</dbReference>
<dbReference type="InterPro" id="IPR002401">
    <property type="entry name" value="Cyt_P450_E_grp-I"/>
</dbReference>
<dbReference type="InterPro" id="IPR036396">
    <property type="entry name" value="Cyt_P450_sf"/>
</dbReference>
<keyword evidence="8" id="KW-0503">Monooxygenase</keyword>
<evidence type="ECO:0000256" key="7">
    <source>
        <dbReference type="ARBA" id="ARBA00023004"/>
    </source>
</evidence>
<proteinExistence type="inferred from homology"/>
<sequence length="547" mass="62556">MFNFDHIFTNTLDYLFLPLRVVIDKPWRLILAFILVLLLQKIVQRLRRGSIAYLQGPRPGPWSVGNLRELLAADEAAENDFKWTNEYGTALAIKGSMGLDMLYLTDPKALHYILNTTGYTYPKPQQSRATTRLIIGEGLVYAHGDQHAKQRKLMNPAFSFTAFPEFFESFRSNVSKMMDIWRRMISQSTDGKACVIDVTTWVSRTMLNIIGQVGFNYDFEALDDAKNPLAESYKDLFAETTYKRSNGMLIFEAFWGYLPFWMVKLIQKLPAGKLKRFHAYRKVARQVARDMIKVQTEHYLYGNEGGKDMLSILIRANLSGDPSVKISDNEIESQLTTLMLAGHDTTASSIMWGLYELSRDQVSQQHIREEIANVRLRISQRGDEKLTITDLETMKYLSAFIKELHRFHPVVPLIHREASHDDILHLSQPVQTKDGRYIDTIPISKGQRIVMSIAAYNRLKSVWGDDADTWRPNRFLDEFKQNPKTGVGVMSNLVVEMQVLFMELLENFNFAPDPEQGEIFRAATSIMAPMCKSDPGKTSLPLTVSLV</sequence>
<dbReference type="Pfam" id="PF00067">
    <property type="entry name" value="p450"/>
    <property type="match status" value="1"/>
</dbReference>
<comment type="cofactor">
    <cofactor evidence="1">
        <name>heme</name>
        <dbReference type="ChEBI" id="CHEBI:30413"/>
    </cofactor>
</comment>